<dbReference type="PROSITE" id="PS52002">
    <property type="entry name" value="SM"/>
    <property type="match status" value="1"/>
</dbReference>
<evidence type="ECO:0000259" key="2">
    <source>
        <dbReference type="PROSITE" id="PS52002"/>
    </source>
</evidence>
<dbReference type="VEuPathDB" id="VectorBase:ADAR2_009718"/>
<dbReference type="SUPFAM" id="SSF50182">
    <property type="entry name" value="Sm-like ribonucleoproteins"/>
    <property type="match status" value="1"/>
</dbReference>
<dbReference type="CDD" id="cd06168">
    <property type="entry name" value="LSMD1"/>
    <property type="match status" value="1"/>
</dbReference>
<dbReference type="InterPro" id="IPR034110">
    <property type="entry name" value="LSMD1_Sm"/>
</dbReference>
<protein>
    <submittedName>
        <fullName evidence="3">Putative lsm domain protein</fullName>
    </submittedName>
</protein>
<dbReference type="Pfam" id="PF01423">
    <property type="entry name" value="LSM"/>
    <property type="match status" value="1"/>
</dbReference>
<proteinExistence type="inferred from homology"/>
<accession>A0A2M4CZ90</accession>
<reference evidence="3" key="1">
    <citation type="submission" date="2018-01" db="EMBL/GenBank/DDBJ databases">
        <title>An insight into the sialome of Amazonian anophelines.</title>
        <authorList>
            <person name="Ribeiro J.M."/>
            <person name="Scarpassa V."/>
            <person name="Calvo E."/>
        </authorList>
    </citation>
    <scope>NUCLEOTIDE SEQUENCE</scope>
</reference>
<dbReference type="GO" id="GO:0031417">
    <property type="term" value="C:NatC complex"/>
    <property type="evidence" value="ECO:0007669"/>
    <property type="project" value="InterPro"/>
</dbReference>
<evidence type="ECO:0000256" key="1">
    <source>
        <dbReference type="ARBA" id="ARBA00006850"/>
    </source>
</evidence>
<dbReference type="Gene3D" id="2.30.30.100">
    <property type="match status" value="1"/>
</dbReference>
<dbReference type="PANTHER" id="PTHR10701:SF5">
    <property type="entry name" value="N-ALPHA-ACETYLTRANSFERASE 38, NATC AUXILIARY SUBUNIT"/>
    <property type="match status" value="1"/>
</dbReference>
<dbReference type="InterPro" id="IPR050914">
    <property type="entry name" value="snRNP_SmB/NAA38-like"/>
</dbReference>
<dbReference type="PANTHER" id="PTHR10701">
    <property type="entry name" value="SMALL NUCLEAR RIBONUCLEOPROTEIN-ASSOCIATED PROTEIN B AND N"/>
    <property type="match status" value="1"/>
</dbReference>
<dbReference type="SMART" id="SM00651">
    <property type="entry name" value="Sm"/>
    <property type="match status" value="1"/>
</dbReference>
<dbReference type="InterPro" id="IPR047575">
    <property type="entry name" value="Sm"/>
</dbReference>
<dbReference type="GO" id="GO:0003723">
    <property type="term" value="F:RNA binding"/>
    <property type="evidence" value="ECO:0007669"/>
    <property type="project" value="InterPro"/>
</dbReference>
<dbReference type="VEuPathDB" id="VectorBase:ADAC002331"/>
<feature type="domain" description="Sm" evidence="2">
    <location>
        <begin position="62"/>
        <end position="135"/>
    </location>
</feature>
<dbReference type="InterPro" id="IPR010920">
    <property type="entry name" value="LSM_dom_sf"/>
</dbReference>
<sequence length="142" mass="16541">MEISEAENGKSAIIDPEKNVLEQALEKMQSDDDDLETEEVTLDETDLARAREMDRILWRDNRKRDLLKSWLNRMFRIKMTDGRILMGFFVCTDADANVVLQLASEYTEIGGEERYLGLVMIPGRYIVSIEERIENLYSPWFG</sequence>
<dbReference type="EMBL" id="GGFL01006468">
    <property type="protein sequence ID" value="MBW70646.1"/>
    <property type="molecule type" value="Transcribed_RNA"/>
</dbReference>
<dbReference type="AlphaFoldDB" id="A0A2M4CZ90"/>
<dbReference type="InterPro" id="IPR001163">
    <property type="entry name" value="Sm_dom_euk/arc"/>
</dbReference>
<evidence type="ECO:0000313" key="3">
    <source>
        <dbReference type="EMBL" id="MBW70646.1"/>
    </source>
</evidence>
<name>A0A2M4CZ90_ANODA</name>
<comment type="similarity">
    <text evidence="1">Belongs to the snRNP Sm proteins family.</text>
</comment>
<organism evidence="3">
    <name type="scientific">Anopheles darlingi</name>
    <name type="common">Mosquito</name>
    <dbReference type="NCBI Taxonomy" id="43151"/>
    <lineage>
        <taxon>Eukaryota</taxon>
        <taxon>Metazoa</taxon>
        <taxon>Ecdysozoa</taxon>
        <taxon>Arthropoda</taxon>
        <taxon>Hexapoda</taxon>
        <taxon>Insecta</taxon>
        <taxon>Pterygota</taxon>
        <taxon>Neoptera</taxon>
        <taxon>Endopterygota</taxon>
        <taxon>Diptera</taxon>
        <taxon>Nematocera</taxon>
        <taxon>Culicoidea</taxon>
        <taxon>Culicidae</taxon>
        <taxon>Anophelinae</taxon>
        <taxon>Anopheles</taxon>
    </lineage>
</organism>